<gene>
    <name evidence="7" type="ORF">AOL_s00043g347</name>
</gene>
<feature type="repeat" description="ANK" evidence="2">
    <location>
        <begin position="908"/>
        <end position="940"/>
    </location>
</feature>
<dbReference type="InterPro" id="IPR056884">
    <property type="entry name" value="NPHP3-like_N"/>
</dbReference>
<dbReference type="Gene3D" id="3.40.50.300">
    <property type="entry name" value="P-loop containing nucleotide triphosphate hydrolases"/>
    <property type="match status" value="1"/>
</dbReference>
<feature type="domain" description="GPI inositol-deacylase winged helix" evidence="5">
    <location>
        <begin position="669"/>
        <end position="750"/>
    </location>
</feature>
<dbReference type="Gene3D" id="3.40.50.1580">
    <property type="entry name" value="Nucleoside phosphorylase domain"/>
    <property type="match status" value="1"/>
</dbReference>
<dbReference type="PROSITE" id="PS50297">
    <property type="entry name" value="ANK_REP_REGION"/>
    <property type="match status" value="5"/>
</dbReference>
<feature type="region of interest" description="Disordered" evidence="3">
    <location>
        <begin position="190"/>
        <end position="211"/>
    </location>
</feature>
<dbReference type="SUPFAM" id="SSF53167">
    <property type="entry name" value="Purine and uridine phosphorylases"/>
    <property type="match status" value="1"/>
</dbReference>
<dbReference type="InterPro" id="IPR036770">
    <property type="entry name" value="Ankyrin_rpt-contain_sf"/>
</dbReference>
<dbReference type="Proteomes" id="UP000008784">
    <property type="component" value="Unassembled WGS sequence"/>
</dbReference>
<dbReference type="InterPro" id="IPR053137">
    <property type="entry name" value="NLR-like"/>
</dbReference>
<dbReference type="OMA" id="ESCAYRE"/>
<feature type="repeat" description="ANK" evidence="2">
    <location>
        <begin position="974"/>
        <end position="1006"/>
    </location>
</feature>
<accession>G1X3S3</accession>
<dbReference type="Pfam" id="PF22939">
    <property type="entry name" value="WHD_GPIID"/>
    <property type="match status" value="1"/>
</dbReference>
<dbReference type="Pfam" id="PF24883">
    <property type="entry name" value="NPHP3_N"/>
    <property type="match status" value="1"/>
</dbReference>
<organism evidence="7 8">
    <name type="scientific">Arthrobotrys oligospora (strain ATCC 24927 / CBS 115.81 / DSM 1491)</name>
    <name type="common">Nematode-trapping fungus</name>
    <name type="synonym">Didymozoophaga oligospora</name>
    <dbReference type="NCBI Taxonomy" id="756982"/>
    <lineage>
        <taxon>Eukaryota</taxon>
        <taxon>Fungi</taxon>
        <taxon>Dikarya</taxon>
        <taxon>Ascomycota</taxon>
        <taxon>Pezizomycotina</taxon>
        <taxon>Orbiliomycetes</taxon>
        <taxon>Orbiliales</taxon>
        <taxon>Orbiliaceae</taxon>
        <taxon>Orbilia</taxon>
        <taxon>Orbilia oligospora</taxon>
    </lineage>
</organism>
<evidence type="ECO:0000256" key="2">
    <source>
        <dbReference type="PROSITE-ProRule" id="PRU00023"/>
    </source>
</evidence>
<dbReference type="EMBL" id="ADOT01000058">
    <property type="protein sequence ID" value="EGX52204.1"/>
    <property type="molecule type" value="Genomic_DNA"/>
</dbReference>
<reference evidence="7 8" key="1">
    <citation type="journal article" date="2011" name="PLoS Pathog.">
        <title>Genomic and proteomic analyses of the fungus Arthrobotrys oligospora provide insights into nematode-trap formation.</title>
        <authorList>
            <person name="Yang J."/>
            <person name="Wang L."/>
            <person name="Ji X."/>
            <person name="Feng Y."/>
            <person name="Li X."/>
            <person name="Zou C."/>
            <person name="Xu J."/>
            <person name="Ren Y."/>
            <person name="Mi Q."/>
            <person name="Wu J."/>
            <person name="Liu S."/>
            <person name="Liu Y."/>
            <person name="Huang X."/>
            <person name="Wang H."/>
            <person name="Niu X."/>
            <person name="Li J."/>
            <person name="Liang L."/>
            <person name="Luo Y."/>
            <person name="Ji K."/>
            <person name="Zhou W."/>
            <person name="Yu Z."/>
            <person name="Li G."/>
            <person name="Liu Y."/>
            <person name="Li L."/>
            <person name="Qiao M."/>
            <person name="Feng L."/>
            <person name="Zhang K.-Q."/>
        </authorList>
    </citation>
    <scope>NUCLEOTIDE SEQUENCE [LARGE SCALE GENOMIC DNA]</scope>
    <source>
        <strain evidence="8">ATCC 24927 / CBS 115.81 / DSM 1491</strain>
    </source>
</reference>
<feature type="repeat" description="ANK" evidence="2">
    <location>
        <begin position="1007"/>
        <end position="1039"/>
    </location>
</feature>
<evidence type="ECO:0000259" key="5">
    <source>
        <dbReference type="Pfam" id="PF22939"/>
    </source>
</evidence>
<feature type="repeat" description="ANK" evidence="2">
    <location>
        <begin position="941"/>
        <end position="973"/>
    </location>
</feature>
<dbReference type="GO" id="GO:0003824">
    <property type="term" value="F:catalytic activity"/>
    <property type="evidence" value="ECO:0007669"/>
    <property type="project" value="InterPro"/>
</dbReference>
<name>G1X3S3_ARTOA</name>
<dbReference type="OrthoDB" id="195446at2759"/>
<dbReference type="InterPro" id="IPR000845">
    <property type="entry name" value="Nucleoside_phosphorylase_d"/>
</dbReference>
<dbReference type="RefSeq" id="XP_011119135.1">
    <property type="nucleotide sequence ID" value="XM_011120833.1"/>
</dbReference>
<dbReference type="InterPro" id="IPR027417">
    <property type="entry name" value="P-loop_NTPase"/>
</dbReference>
<sequence length="1054" mass="117604">MPPDSNPAAPFPVRPRSKSHNDYTVGWVCALSKELTAARAMLNQEDLPLSKPPNDTNTYVLGSIGEHNIVIACLPDGMIGTNQAAIIATRMISTFQAIKVGLMVGIGGGIPPKVKLGDIVVSRPTDQYPGVVQWDLGKTESGKFRRTGALNKPPQALLTALSMLKSEHDLHGIKIQQYLDQLEERYPHLAPKYRRPGPSKDSLPASNKTHHQSGVQSLLHNIFSWWGAEGTAGAVDFGAAEHETKDVDIHYGLVASGNQVIKDAVLRDRLNENLGGNVLCIEMEAAGLMDDFPCLVIRGVCDYADSEKNGEWQQYAAAIAAAYAKDFLRCLQPAAIANEPLMRDVLNQVRDNMVKVTSILENKDDLEILDWLTPIEYGPQHNDIAQKRQLGTGQWLLKHDKYDNWLQNSKKILFCPGMPGAGKTFLASIVVDHLFRLFNNTPEVGIAYIYFNYKRQDQQTIYNMLASILKQLAHRQCSVLTMVKTLYDRHRANKTKPSVGDITKALQFATTKYSRVFIIIDALDECQTSNYCRGNFLSEIFRLYTQCGINIFATSRHIQEIIAQFELEGGTTLEIRAHEEDIRSYLDDQIKQSRRPILLKNCEVIKSEIVRIVDGMFLLATFHFQSIKNKTTVTQLNEALESLATGPQGEMAYDLAYKGAMERIENQHPDFKSLADQVLSWVVCAERPLIKEELQHALAVKLEVDQPEIDKNNFTEVSDMISVCAGLVTIDEESNVVRLVHYTTQEYFNQAHKQWIYDAQSNIARVCATYLSFKTFDTGFIPTSASLYRYAAQNWGHHTRKSLVKTTQSSILSLLKSENIVSVCSKGLEPGPFEDFNIYPATNMTGMHLAAYFGLSEYIGQLLREGVDLETKDRWGQRPLLIAAGEGHADVVELLICGGADRDAKDGRHETPLSFAAQKGHADVVELLIRESADRDAKNKWGRTPLLLAAREGHADVVELLIRKGADRDAKDYYNQTPLSLAAQKGHADVVELLIREGTDRDAKDIWGQTALSYAKEKEDAAIIELLLRENTDQEAKDKQGQTSTTSAERAQVS</sequence>
<feature type="repeat" description="ANK" evidence="2">
    <location>
        <begin position="842"/>
        <end position="874"/>
    </location>
</feature>
<dbReference type="SMART" id="SM00248">
    <property type="entry name" value="ANK"/>
    <property type="match status" value="6"/>
</dbReference>
<dbReference type="AlphaFoldDB" id="G1X3S3"/>
<keyword evidence="1" id="KW-0677">Repeat</keyword>
<dbReference type="GeneID" id="22890049"/>
<dbReference type="InterPro" id="IPR035994">
    <property type="entry name" value="Nucleoside_phosphorylase_sf"/>
</dbReference>
<dbReference type="Pfam" id="PF00023">
    <property type="entry name" value="Ank"/>
    <property type="match status" value="1"/>
</dbReference>
<feature type="compositionally biased region" description="Polar residues" evidence="3">
    <location>
        <begin position="1041"/>
        <end position="1054"/>
    </location>
</feature>
<dbReference type="PANTHER" id="PTHR46082:SF11">
    <property type="entry name" value="AAA+ ATPASE DOMAIN-CONTAINING PROTEIN-RELATED"/>
    <property type="match status" value="1"/>
</dbReference>
<dbReference type="Pfam" id="PF12796">
    <property type="entry name" value="Ank_2"/>
    <property type="match status" value="1"/>
</dbReference>
<feature type="domain" description="Nucleoside phosphorylase" evidence="4">
    <location>
        <begin position="25"/>
        <end position="123"/>
    </location>
</feature>
<evidence type="ECO:0000259" key="6">
    <source>
        <dbReference type="Pfam" id="PF24883"/>
    </source>
</evidence>
<keyword evidence="8" id="KW-1185">Reference proteome</keyword>
<dbReference type="PRINTS" id="PR01415">
    <property type="entry name" value="ANKYRIN"/>
</dbReference>
<feature type="domain" description="Nephrocystin 3-like N-terminal" evidence="6">
    <location>
        <begin position="391"/>
        <end position="556"/>
    </location>
</feature>
<dbReference type="Gene3D" id="1.25.40.20">
    <property type="entry name" value="Ankyrin repeat-containing domain"/>
    <property type="match status" value="3"/>
</dbReference>
<feature type="repeat" description="ANK" evidence="2">
    <location>
        <begin position="875"/>
        <end position="907"/>
    </location>
</feature>
<dbReference type="STRING" id="756982.G1X3S3"/>
<dbReference type="eggNOG" id="KOG0504">
    <property type="taxonomic scope" value="Eukaryota"/>
</dbReference>
<evidence type="ECO:0000313" key="8">
    <source>
        <dbReference type="Proteomes" id="UP000008784"/>
    </source>
</evidence>
<dbReference type="SUPFAM" id="SSF52540">
    <property type="entry name" value="P-loop containing nucleoside triphosphate hydrolases"/>
    <property type="match status" value="1"/>
</dbReference>
<dbReference type="PROSITE" id="PS50088">
    <property type="entry name" value="ANK_REPEAT"/>
    <property type="match status" value="6"/>
</dbReference>
<dbReference type="PANTHER" id="PTHR46082">
    <property type="entry name" value="ATP/GTP-BINDING PROTEIN-RELATED"/>
    <property type="match status" value="1"/>
</dbReference>
<dbReference type="GO" id="GO:0009116">
    <property type="term" value="P:nucleoside metabolic process"/>
    <property type="evidence" value="ECO:0007669"/>
    <property type="project" value="InterPro"/>
</dbReference>
<dbReference type="InterPro" id="IPR054471">
    <property type="entry name" value="GPIID_WHD"/>
</dbReference>
<keyword evidence="2" id="KW-0040">ANK repeat</keyword>
<evidence type="ECO:0000259" key="4">
    <source>
        <dbReference type="Pfam" id="PF01048"/>
    </source>
</evidence>
<dbReference type="InterPro" id="IPR002110">
    <property type="entry name" value="Ankyrin_rpt"/>
</dbReference>
<protein>
    <submittedName>
        <fullName evidence="7">Uncharacterized protein</fullName>
    </submittedName>
</protein>
<dbReference type="SUPFAM" id="SSF48403">
    <property type="entry name" value="Ankyrin repeat"/>
    <property type="match status" value="1"/>
</dbReference>
<dbReference type="HOGENOM" id="CLU_000288_34_2_1"/>
<feature type="region of interest" description="Disordered" evidence="3">
    <location>
        <begin position="1033"/>
        <end position="1054"/>
    </location>
</feature>
<evidence type="ECO:0000313" key="7">
    <source>
        <dbReference type="EMBL" id="EGX52204.1"/>
    </source>
</evidence>
<evidence type="ECO:0000256" key="1">
    <source>
        <dbReference type="ARBA" id="ARBA00022737"/>
    </source>
</evidence>
<proteinExistence type="predicted"/>
<comment type="caution">
    <text evidence="7">The sequence shown here is derived from an EMBL/GenBank/DDBJ whole genome shotgun (WGS) entry which is preliminary data.</text>
</comment>
<dbReference type="Pfam" id="PF01048">
    <property type="entry name" value="PNP_UDP_1"/>
    <property type="match status" value="1"/>
</dbReference>
<dbReference type="InParanoid" id="G1X3S3"/>
<evidence type="ECO:0000256" key="3">
    <source>
        <dbReference type="SAM" id="MobiDB-lite"/>
    </source>
</evidence>